<keyword evidence="1" id="KW-1133">Transmembrane helix</keyword>
<dbReference type="EMBL" id="CAKKMG010000002">
    <property type="protein sequence ID" value="CAH0134082.1"/>
    <property type="molecule type" value="Genomic_DNA"/>
</dbReference>
<sequence>MVPLELLFKIKNKIINGKEDNAGTSSTTKTQTTWNMDKTVKYTGLAVVYTYTDAYVQVATKTGTLINKHFKEWKTLHSINIVNGIIDIIILVVVVFIIVKIVKTVNRKYKKKK</sequence>
<evidence type="ECO:0000256" key="1">
    <source>
        <dbReference type="SAM" id="Phobius"/>
    </source>
</evidence>
<keyword evidence="1" id="KW-0472">Membrane</keyword>
<evidence type="ECO:0000313" key="3">
    <source>
        <dbReference type="Proteomes" id="UP000789326"/>
    </source>
</evidence>
<evidence type="ECO:0000313" key="2">
    <source>
        <dbReference type="EMBL" id="CAH0134082.1"/>
    </source>
</evidence>
<organism evidence="2 3">
    <name type="scientific">Peribacillus simplex</name>
    <dbReference type="NCBI Taxonomy" id="1478"/>
    <lineage>
        <taxon>Bacteria</taxon>
        <taxon>Bacillati</taxon>
        <taxon>Bacillota</taxon>
        <taxon>Bacilli</taxon>
        <taxon>Bacillales</taxon>
        <taxon>Bacillaceae</taxon>
        <taxon>Peribacillus</taxon>
    </lineage>
</organism>
<dbReference type="AlphaFoldDB" id="A0A9W4P955"/>
<dbReference type="RefSeq" id="WP_427049247.1">
    <property type="nucleotide sequence ID" value="NZ_JBNMRV010000002.1"/>
</dbReference>
<protein>
    <submittedName>
        <fullName evidence="2">Uncharacterized protein</fullName>
    </submittedName>
</protein>
<reference evidence="2" key="1">
    <citation type="submission" date="2021-11" db="EMBL/GenBank/DDBJ databases">
        <authorList>
            <person name="Bulgarelli D."/>
        </authorList>
    </citation>
    <scope>NUCLEOTIDE SEQUENCE</scope>
    <source>
        <strain evidence="2">Bi133</strain>
    </source>
</reference>
<dbReference type="Proteomes" id="UP000789326">
    <property type="component" value="Unassembled WGS sequence"/>
</dbReference>
<accession>A0A9W4P955</accession>
<comment type="caution">
    <text evidence="2">The sequence shown here is derived from an EMBL/GenBank/DDBJ whole genome shotgun (WGS) entry which is preliminary data.</text>
</comment>
<keyword evidence="1" id="KW-0812">Transmembrane</keyword>
<proteinExistence type="predicted"/>
<feature type="transmembrane region" description="Helical" evidence="1">
    <location>
        <begin position="81"/>
        <end position="102"/>
    </location>
</feature>
<name>A0A9W4P955_9BACI</name>
<gene>
    <name evidence="2" type="ORF">SRABI133_00307</name>
</gene>